<keyword evidence="3" id="KW-1185">Reference proteome</keyword>
<comment type="caution">
    <text evidence="1">The sequence shown here is derived from an EMBL/GenBank/DDBJ whole genome shotgun (WGS) entry which is preliminary data.</text>
</comment>
<protein>
    <submittedName>
        <fullName evidence="1">Uncharacterized protein</fullName>
    </submittedName>
</protein>
<feature type="non-terminal residue" evidence="1">
    <location>
        <position position="1"/>
    </location>
</feature>
<accession>A0A8X6N0G4</accession>
<dbReference type="EMBL" id="BMAW01054419">
    <property type="protein sequence ID" value="GFS96231.1"/>
    <property type="molecule type" value="Genomic_DNA"/>
</dbReference>
<reference evidence="1" key="1">
    <citation type="submission" date="2020-08" db="EMBL/GenBank/DDBJ databases">
        <title>Multicomponent nature underlies the extraordinary mechanical properties of spider dragline silk.</title>
        <authorList>
            <person name="Kono N."/>
            <person name="Nakamura H."/>
            <person name="Mori M."/>
            <person name="Yoshida Y."/>
            <person name="Ohtoshi R."/>
            <person name="Malay A.D."/>
            <person name="Moran D.A.P."/>
            <person name="Tomita M."/>
            <person name="Numata K."/>
            <person name="Arakawa K."/>
        </authorList>
    </citation>
    <scope>NUCLEOTIDE SEQUENCE</scope>
</reference>
<evidence type="ECO:0000313" key="1">
    <source>
        <dbReference type="EMBL" id="GFS87552.1"/>
    </source>
</evidence>
<gene>
    <name evidence="1" type="ORF">NPIL_196261</name>
    <name evidence="2" type="ORF">NPIL_271251</name>
</gene>
<proteinExistence type="predicted"/>
<evidence type="ECO:0000313" key="3">
    <source>
        <dbReference type="Proteomes" id="UP000887013"/>
    </source>
</evidence>
<dbReference type="AlphaFoldDB" id="A0A8X6N0G4"/>
<name>A0A8X6N0G4_NEPPI</name>
<sequence>YSNDKIGGIISVLYGLRHQSQQLVSVVENMGGL</sequence>
<dbReference type="Proteomes" id="UP000887013">
    <property type="component" value="Unassembled WGS sequence"/>
</dbReference>
<evidence type="ECO:0000313" key="2">
    <source>
        <dbReference type="EMBL" id="GFS96231.1"/>
    </source>
</evidence>
<organism evidence="1 3">
    <name type="scientific">Nephila pilipes</name>
    <name type="common">Giant wood spider</name>
    <name type="synonym">Nephila maculata</name>
    <dbReference type="NCBI Taxonomy" id="299642"/>
    <lineage>
        <taxon>Eukaryota</taxon>
        <taxon>Metazoa</taxon>
        <taxon>Ecdysozoa</taxon>
        <taxon>Arthropoda</taxon>
        <taxon>Chelicerata</taxon>
        <taxon>Arachnida</taxon>
        <taxon>Araneae</taxon>
        <taxon>Araneomorphae</taxon>
        <taxon>Entelegynae</taxon>
        <taxon>Araneoidea</taxon>
        <taxon>Nephilidae</taxon>
        <taxon>Nephila</taxon>
    </lineage>
</organism>
<dbReference type="EMBL" id="BMAW01004207">
    <property type="protein sequence ID" value="GFS87552.1"/>
    <property type="molecule type" value="Genomic_DNA"/>
</dbReference>